<dbReference type="RefSeq" id="WP_151370743.1">
    <property type="nucleotide sequence ID" value="NZ_JAKVGY010000010.1"/>
</dbReference>
<reference evidence="1 2" key="1">
    <citation type="submission" date="2017-12" db="EMBL/GenBank/DDBJ databases">
        <title>FDA dAtabase for Regulatory Grade micrObial Sequences (FDA-ARGOS): Supporting development and validation of Infectious Disease Dx tests.</title>
        <authorList>
            <person name="Hoffmann M."/>
            <person name="Allard M."/>
            <person name="Evans P."/>
            <person name="Brown E."/>
            <person name="Tallon L."/>
            <person name="Sadzewicz L."/>
            <person name="Sengamalay N."/>
            <person name="Ott S."/>
            <person name="Godinez A."/>
            <person name="Nagaraj S."/>
            <person name="Vavikolanu K."/>
            <person name="Aluvathingal J."/>
            <person name="Nadendla S."/>
            <person name="Sichtig H."/>
        </authorList>
    </citation>
    <scope>NUCLEOTIDE SEQUENCE [LARGE SCALE GENOMIC DNA]</scope>
    <source>
        <strain evidence="1 2">FDAARGOS_148</strain>
    </source>
</reference>
<protein>
    <submittedName>
        <fullName evidence="1">Uncharacterized protein</fullName>
    </submittedName>
</protein>
<dbReference type="EMBL" id="LORN02000007">
    <property type="protein sequence ID" value="PNN29616.1"/>
    <property type="molecule type" value="Genomic_DNA"/>
</dbReference>
<comment type="caution">
    <text evidence="1">The sequence shown here is derived from an EMBL/GenBank/DDBJ whole genome shotgun (WGS) entry which is preliminary data.</text>
</comment>
<evidence type="ECO:0000313" key="2">
    <source>
        <dbReference type="Proteomes" id="UP000053523"/>
    </source>
</evidence>
<proteinExistence type="predicted"/>
<organism evidence="1 2">
    <name type="scientific">Staphylococcus haemolyticus</name>
    <dbReference type="NCBI Taxonomy" id="1283"/>
    <lineage>
        <taxon>Bacteria</taxon>
        <taxon>Bacillati</taxon>
        <taxon>Bacillota</taxon>
        <taxon>Bacilli</taxon>
        <taxon>Bacillales</taxon>
        <taxon>Staphylococcaceae</taxon>
        <taxon>Staphylococcus</taxon>
    </lineage>
</organism>
<dbReference type="Proteomes" id="UP000053523">
    <property type="component" value="Unassembled WGS sequence"/>
</dbReference>
<dbReference type="AlphaFoldDB" id="A0A2K0AX59"/>
<name>A0A2K0AX59_STAHA</name>
<sequence length="189" mass="22164">MHSPIIYISKEDKQTEYTDDFFKENTPSEIELTENILESDWLVPDTQGYDGWHRGSWNIKEIINNLEFMNLTQYNTDLLKITINRYNINDWKKAITDEIKKYSDSVEEYLKKDELVPFSLGIKGLDYNCALDNNEFGGIRFCSIGEEGYLEFAMSTYQLLDYAHHSLMNSDEKEVSFIVSTKTQGDYHF</sequence>
<evidence type="ECO:0000313" key="1">
    <source>
        <dbReference type="EMBL" id="PNN29616.1"/>
    </source>
</evidence>
<accession>A0A2K0AX59</accession>
<gene>
    <name evidence="1" type="ORF">AL503_002215</name>
</gene>